<dbReference type="CDD" id="cd00538">
    <property type="entry name" value="PA"/>
    <property type="match status" value="1"/>
</dbReference>
<dbReference type="InterPro" id="IPR003137">
    <property type="entry name" value="PA_domain"/>
</dbReference>
<feature type="region of interest" description="Disordered" evidence="1">
    <location>
        <begin position="38"/>
        <end position="59"/>
    </location>
</feature>
<organism evidence="4">
    <name type="scientific">uncultured Solirubrobacteraceae bacterium</name>
    <dbReference type="NCBI Taxonomy" id="1162706"/>
    <lineage>
        <taxon>Bacteria</taxon>
        <taxon>Bacillati</taxon>
        <taxon>Actinomycetota</taxon>
        <taxon>Thermoleophilia</taxon>
        <taxon>Solirubrobacterales</taxon>
        <taxon>Solirubrobacteraceae</taxon>
        <taxon>environmental samples</taxon>
    </lineage>
</organism>
<dbReference type="EMBL" id="CADCVR010000018">
    <property type="protein sequence ID" value="CAA9477829.1"/>
    <property type="molecule type" value="Genomic_DNA"/>
</dbReference>
<dbReference type="Pfam" id="PF02225">
    <property type="entry name" value="PA"/>
    <property type="match status" value="1"/>
</dbReference>
<reference evidence="4" key="1">
    <citation type="submission" date="2020-02" db="EMBL/GenBank/DDBJ databases">
        <authorList>
            <person name="Meier V. D."/>
        </authorList>
    </citation>
    <scope>NUCLEOTIDE SEQUENCE</scope>
    <source>
        <strain evidence="4">AVDCRST_MAG53</strain>
    </source>
</reference>
<keyword evidence="2" id="KW-0732">Signal</keyword>
<evidence type="ECO:0000259" key="3">
    <source>
        <dbReference type="Pfam" id="PF02225"/>
    </source>
</evidence>
<dbReference type="Gene3D" id="3.50.30.30">
    <property type="match status" value="1"/>
</dbReference>
<feature type="chain" id="PRO_5026895831" description="PA domain-containing protein" evidence="2">
    <location>
        <begin position="29"/>
        <end position="626"/>
    </location>
</feature>
<accession>A0A6J4RPK6</accession>
<protein>
    <recommendedName>
        <fullName evidence="3">PA domain-containing protein</fullName>
    </recommendedName>
</protein>
<feature type="domain" description="PA" evidence="3">
    <location>
        <begin position="390"/>
        <end position="466"/>
    </location>
</feature>
<gene>
    <name evidence="4" type="ORF">AVDCRST_MAG53-446</name>
</gene>
<evidence type="ECO:0000313" key="4">
    <source>
        <dbReference type="EMBL" id="CAA9477829.1"/>
    </source>
</evidence>
<evidence type="ECO:0000256" key="2">
    <source>
        <dbReference type="SAM" id="SignalP"/>
    </source>
</evidence>
<dbReference type="SUPFAM" id="SSF75011">
    <property type="entry name" value="3-carboxy-cis,cis-mucoante lactonizing enzyme"/>
    <property type="match status" value="1"/>
</dbReference>
<dbReference type="AlphaFoldDB" id="A0A6J4RPK6"/>
<evidence type="ECO:0000256" key="1">
    <source>
        <dbReference type="SAM" id="MobiDB-lite"/>
    </source>
</evidence>
<proteinExistence type="predicted"/>
<sequence length="626" mass="66087">MPPIRSRRLRAAALGAALTASLASVAVAHEQLIASDGGVSDGVEQRDTHQHGGTGGHLKAEKANVDLVSSLKLKNAEPGKIADIGVSPDGNTAYLAAWGGETCRYNGVHVVDIADPKTPREVAFINSKEGSYSGEGVQALNLSTSAFKGQILVTNNEKCKETAGFGGMNIYDVTRPSSPTPLVEGFGDAEGVSGQGKKAANDIHSVFAWQDGNKAYAVMVDNEEGKDVDIVDITDPRKAKLIAEYDLDERFPEIKQATPANLGEIFLHDMVVKNIGGRQVMLLSYWDGGYVKLDMSNPLEPVYLGDTDFTDPDPEAAESGIDVPPEGNGHQAEFTDDDKFVIGADEDFAPYALFATNTTKGTPVTASQGSGTTQLEEGQTITGQSRFVGRACDADPGVPAAAQGVSQIAVVERGVCPFTEKVANVIEAGGYKAVLVFNRTGSDACNESLGMSVDGNIPTFGVAPREQGFALFGAAYIDAACRAGDGSQQSGIPLGATGDTLSFASKFDGWGYVHLFANSGGKMQELDTYAIDEAHDPAFATGFGDLSVHEVATSKSRADLAYLSYYSGGLRVLRIDNGELVEAGRYIEDGGSNLWGVEVFSDKGQELIATSDRDSGLRIFRYTGTN</sequence>
<feature type="signal peptide" evidence="2">
    <location>
        <begin position="1"/>
        <end position="28"/>
    </location>
</feature>
<name>A0A6J4RPK6_9ACTN</name>